<organism evidence="1">
    <name type="scientific">Nocardia globerula</name>
    <dbReference type="NCBI Taxonomy" id="1818"/>
    <lineage>
        <taxon>Bacteria</taxon>
        <taxon>Bacillati</taxon>
        <taxon>Actinomycetota</taxon>
        <taxon>Actinomycetes</taxon>
        <taxon>Mycobacteriales</taxon>
        <taxon>Nocardiaceae</taxon>
        <taxon>Nocardia</taxon>
    </lineage>
</organism>
<protein>
    <submittedName>
        <fullName evidence="1">Uncharacterized protein</fullName>
    </submittedName>
</protein>
<evidence type="ECO:0000313" key="1">
    <source>
        <dbReference type="EMBL" id="TYQ00852.1"/>
    </source>
</evidence>
<reference evidence="1" key="1">
    <citation type="submission" date="2019-07" db="EMBL/GenBank/DDBJ databases">
        <title>Genomic Encyclopedia of Type Strains, Phase IV (KMG-IV): sequencing the most valuable type-strain genomes for metagenomic binning, comparative biology and taxonomic classification.</title>
        <authorList>
            <person name="Goeker M."/>
        </authorList>
    </citation>
    <scope>NUCLEOTIDE SEQUENCE</scope>
    <source>
        <strain evidence="1">DSM 44596</strain>
    </source>
</reference>
<proteinExistence type="predicted"/>
<dbReference type="AlphaFoldDB" id="A0A652YI48"/>
<gene>
    <name evidence="1" type="ORF">FNL38_11166</name>
</gene>
<accession>A0A652YI48</accession>
<sequence>MIEAKRVAEMIHVLPALIADEGLHPIARQACVETYFTSVRGLIEFLEVKPTTKKSDFSAKSIVPDWEPSLDESTKERLLGYWKDASKHTVHFTKLRAASLEEATVEMLKKISDDVLDVWDQYADAVNETRLAPHRPYFPKAEDYR</sequence>
<name>A0A652YI48_NOCGL</name>
<comment type="caution">
    <text evidence="1">The sequence shown here is derived from an EMBL/GenBank/DDBJ whole genome shotgun (WGS) entry which is preliminary data.</text>
</comment>
<dbReference type="EMBL" id="VNIQ01000011">
    <property type="protein sequence ID" value="TYQ00852.1"/>
    <property type="molecule type" value="Genomic_DNA"/>
</dbReference>